<organism evidence="8 9">
    <name type="scientific">Lomentospora prolificans</name>
    <dbReference type="NCBI Taxonomy" id="41688"/>
    <lineage>
        <taxon>Eukaryota</taxon>
        <taxon>Fungi</taxon>
        <taxon>Dikarya</taxon>
        <taxon>Ascomycota</taxon>
        <taxon>Pezizomycotina</taxon>
        <taxon>Sordariomycetes</taxon>
        <taxon>Hypocreomycetidae</taxon>
        <taxon>Microascales</taxon>
        <taxon>Microascaceae</taxon>
        <taxon>Lomentospora</taxon>
    </lineage>
</organism>
<feature type="transmembrane region" description="Helical" evidence="6">
    <location>
        <begin position="12"/>
        <end position="35"/>
    </location>
</feature>
<dbReference type="AlphaFoldDB" id="A0A2N3N8Q8"/>
<evidence type="ECO:0000256" key="6">
    <source>
        <dbReference type="SAM" id="Phobius"/>
    </source>
</evidence>
<feature type="transmembrane region" description="Helical" evidence="6">
    <location>
        <begin position="222"/>
        <end position="240"/>
    </location>
</feature>
<evidence type="ECO:0000313" key="8">
    <source>
        <dbReference type="EMBL" id="PKS08752.1"/>
    </source>
</evidence>
<evidence type="ECO:0000256" key="5">
    <source>
        <dbReference type="ARBA" id="ARBA00023136"/>
    </source>
</evidence>
<evidence type="ECO:0000259" key="7">
    <source>
        <dbReference type="Pfam" id="PF01490"/>
    </source>
</evidence>
<dbReference type="Pfam" id="PF01490">
    <property type="entry name" value="Aa_trans"/>
    <property type="match status" value="1"/>
</dbReference>
<feature type="transmembrane region" description="Helical" evidence="6">
    <location>
        <begin position="41"/>
        <end position="60"/>
    </location>
</feature>
<dbReference type="PANTHER" id="PTHR22950:SF697">
    <property type="entry name" value="AMINO ACID TRANSPORTER (EUROFUNG)"/>
    <property type="match status" value="1"/>
</dbReference>
<dbReference type="InterPro" id="IPR013057">
    <property type="entry name" value="AA_transpt_TM"/>
</dbReference>
<evidence type="ECO:0000256" key="1">
    <source>
        <dbReference type="ARBA" id="ARBA00004141"/>
    </source>
</evidence>
<dbReference type="GO" id="GO:0015179">
    <property type="term" value="F:L-amino acid transmembrane transporter activity"/>
    <property type="evidence" value="ECO:0007669"/>
    <property type="project" value="TreeGrafter"/>
</dbReference>
<evidence type="ECO:0000313" key="9">
    <source>
        <dbReference type="Proteomes" id="UP000233524"/>
    </source>
</evidence>
<keyword evidence="4 6" id="KW-1133">Transmembrane helix</keyword>
<evidence type="ECO:0000256" key="4">
    <source>
        <dbReference type="ARBA" id="ARBA00022989"/>
    </source>
</evidence>
<feature type="transmembrane region" description="Helical" evidence="6">
    <location>
        <begin position="155"/>
        <end position="177"/>
    </location>
</feature>
<feature type="transmembrane region" description="Helical" evidence="6">
    <location>
        <begin position="197"/>
        <end position="215"/>
    </location>
</feature>
<dbReference type="STRING" id="41688.A0A2N3N8Q8"/>
<protein>
    <recommendedName>
        <fullName evidence="7">Amino acid transporter transmembrane domain-containing protein</fullName>
    </recommendedName>
</protein>
<dbReference type="PANTHER" id="PTHR22950">
    <property type="entry name" value="AMINO ACID TRANSPORTER"/>
    <property type="match status" value="1"/>
</dbReference>
<dbReference type="EMBL" id="NLAX01000094">
    <property type="protein sequence ID" value="PKS08752.1"/>
    <property type="molecule type" value="Genomic_DNA"/>
</dbReference>
<accession>A0A2N3N8Q8</accession>
<feature type="transmembrane region" description="Helical" evidence="6">
    <location>
        <begin position="72"/>
        <end position="92"/>
    </location>
</feature>
<proteinExistence type="inferred from homology"/>
<reference evidence="8 9" key="1">
    <citation type="journal article" date="2017" name="G3 (Bethesda)">
        <title>First Draft Genome Sequence of the Pathogenic Fungus Lomentospora prolificans (Formerly Scedosporium prolificans).</title>
        <authorList>
            <person name="Luo R."/>
            <person name="Zimin A."/>
            <person name="Workman R."/>
            <person name="Fan Y."/>
            <person name="Pertea G."/>
            <person name="Grossman N."/>
            <person name="Wear M.P."/>
            <person name="Jia B."/>
            <person name="Miller H."/>
            <person name="Casadevall A."/>
            <person name="Timp W."/>
            <person name="Zhang S.X."/>
            <person name="Salzberg S.L."/>
        </authorList>
    </citation>
    <scope>NUCLEOTIDE SEQUENCE [LARGE SCALE GENOMIC DNA]</scope>
    <source>
        <strain evidence="8 9">JHH-5317</strain>
    </source>
</reference>
<comment type="subcellular location">
    <subcellularLocation>
        <location evidence="1">Membrane</location>
        <topology evidence="1">Multi-pass membrane protein</topology>
    </subcellularLocation>
</comment>
<feature type="transmembrane region" description="Helical" evidence="6">
    <location>
        <begin position="285"/>
        <end position="310"/>
    </location>
</feature>
<keyword evidence="9" id="KW-1185">Reference proteome</keyword>
<gene>
    <name evidence="8" type="ORF">jhhlp_004805</name>
</gene>
<evidence type="ECO:0000256" key="3">
    <source>
        <dbReference type="ARBA" id="ARBA00022692"/>
    </source>
</evidence>
<name>A0A2N3N8Q8_9PEZI</name>
<keyword evidence="3 6" id="KW-0812">Transmembrane</keyword>
<dbReference type="GO" id="GO:0016020">
    <property type="term" value="C:membrane"/>
    <property type="evidence" value="ECO:0007669"/>
    <property type="project" value="UniProtKB-SubCell"/>
</dbReference>
<dbReference type="VEuPathDB" id="FungiDB:jhhlp_004805"/>
<dbReference type="OrthoDB" id="40134at2759"/>
<comment type="similarity">
    <text evidence="2">Belongs to the amino acid/polyamine transporter 2 family.</text>
</comment>
<dbReference type="Proteomes" id="UP000233524">
    <property type="component" value="Unassembled WGS sequence"/>
</dbReference>
<dbReference type="InParanoid" id="A0A2N3N8Q8"/>
<feature type="transmembrane region" description="Helical" evidence="6">
    <location>
        <begin position="119"/>
        <end position="143"/>
    </location>
</feature>
<feature type="domain" description="Amino acid transporter transmembrane" evidence="7">
    <location>
        <begin position="18"/>
        <end position="182"/>
    </location>
</feature>
<sequence>MAGLIGGPIVKEVVGALFVLAYVICTGSGFVGVAIGINALSSHAACTVWWAFIAFIVVSVSASIRKFQTIGWLTWVGFFSLFAAIFIVVVAVTTLDRPAAAPQTGDFDLGYKIIGNPDFVAGITASATIFVSSTGGSVFLPVISEMRNPKEYRKAVYICMLIVTASYLSMSMVVYRWCGKWVAAPSLGSAGQTMKKISYGVGLAGLIISATVYLHANSFIHWTVWLGSVFGLGIISFILAEAIPVFNYLIALMASFCFAPIGIILPAFLWLYGHNHYRSGNLFQMAWWATHWIIILIGFLIFIGGTYGVITQIKTSYGNGDIGKSEKLQFISNPTTP</sequence>
<evidence type="ECO:0000256" key="2">
    <source>
        <dbReference type="ARBA" id="ARBA00008066"/>
    </source>
</evidence>
<comment type="caution">
    <text evidence="8">The sequence shown here is derived from an EMBL/GenBank/DDBJ whole genome shotgun (WGS) entry which is preliminary data.</text>
</comment>
<keyword evidence="5 6" id="KW-0472">Membrane</keyword>
<feature type="transmembrane region" description="Helical" evidence="6">
    <location>
        <begin position="246"/>
        <end position="273"/>
    </location>
</feature>